<dbReference type="Pfam" id="PF22799">
    <property type="entry name" value="PIR1-like_C"/>
    <property type="match status" value="1"/>
</dbReference>
<gene>
    <name evidence="3" type="ORF">BDW42DRAFT_192871</name>
</gene>
<feature type="domain" description="Cell wall mannoprotein PIR1-like C-terminal" evidence="2">
    <location>
        <begin position="63"/>
        <end position="137"/>
    </location>
</feature>
<dbReference type="PANTHER" id="PTHR39613:SF1">
    <property type="entry name" value="ANCHORED CELL WALL PROTEIN, PUTATIVE (AFU_ORTHOLOGUE AFUA_4G08960)-RELATED"/>
    <property type="match status" value="1"/>
</dbReference>
<name>A0A2J5HYW4_9EURO</name>
<dbReference type="AlphaFoldDB" id="A0A2J5HYW4"/>
<dbReference type="OrthoDB" id="4657524at2759"/>
<organism evidence="3 4">
    <name type="scientific">Aspergillus taichungensis</name>
    <dbReference type="NCBI Taxonomy" id="482145"/>
    <lineage>
        <taxon>Eukaryota</taxon>
        <taxon>Fungi</taxon>
        <taxon>Dikarya</taxon>
        <taxon>Ascomycota</taxon>
        <taxon>Pezizomycotina</taxon>
        <taxon>Eurotiomycetes</taxon>
        <taxon>Eurotiomycetidae</taxon>
        <taxon>Eurotiales</taxon>
        <taxon>Aspergillaceae</taxon>
        <taxon>Aspergillus</taxon>
        <taxon>Aspergillus subgen. Circumdati</taxon>
    </lineage>
</organism>
<dbReference type="PANTHER" id="PTHR39613">
    <property type="entry name" value="ANCHORED CELL WALL PROTEIN, PUTATIVE (AFU_ORTHOLOGUE AFUA_4G08960)-RELATED"/>
    <property type="match status" value="1"/>
</dbReference>
<accession>A0A2J5HYW4</accession>
<feature type="compositionally biased region" description="Low complexity" evidence="1">
    <location>
        <begin position="185"/>
        <end position="194"/>
    </location>
</feature>
<evidence type="ECO:0000313" key="3">
    <source>
        <dbReference type="EMBL" id="PLN82666.1"/>
    </source>
</evidence>
<evidence type="ECO:0000313" key="4">
    <source>
        <dbReference type="Proteomes" id="UP000235023"/>
    </source>
</evidence>
<dbReference type="EMBL" id="KZ559525">
    <property type="protein sequence ID" value="PLN82666.1"/>
    <property type="molecule type" value="Genomic_DNA"/>
</dbReference>
<dbReference type="InterPro" id="IPR054508">
    <property type="entry name" value="PIR1-like_C"/>
</dbReference>
<protein>
    <recommendedName>
        <fullName evidence="2">Cell wall mannoprotein PIR1-like C-terminal domain-containing protein</fullName>
    </recommendedName>
</protein>
<reference evidence="4" key="1">
    <citation type="submission" date="2017-12" db="EMBL/GenBank/DDBJ databases">
        <authorList>
            <consortium name="DOE Joint Genome Institute"/>
            <person name="Mondo S.J."/>
            <person name="Kjaerbolling I."/>
            <person name="Vesth T.C."/>
            <person name="Frisvad J.C."/>
            <person name="Nybo J.L."/>
            <person name="Theobald S."/>
            <person name="Kuo A."/>
            <person name="Bowyer P."/>
            <person name="Matsuda Y."/>
            <person name="Lyhne E.K."/>
            <person name="Kogle M.E."/>
            <person name="Clum A."/>
            <person name="Lipzen A."/>
            <person name="Salamov A."/>
            <person name="Ngan C.Y."/>
            <person name="Daum C."/>
            <person name="Chiniquy J."/>
            <person name="Barry K."/>
            <person name="LaButti K."/>
            <person name="Haridas S."/>
            <person name="Simmons B.A."/>
            <person name="Magnuson J.K."/>
            <person name="Mortensen U.H."/>
            <person name="Larsen T.O."/>
            <person name="Grigoriev I.V."/>
            <person name="Baker S.E."/>
            <person name="Andersen M.R."/>
            <person name="Nordberg H.P."/>
            <person name="Cantor M.N."/>
            <person name="Hua S.X."/>
        </authorList>
    </citation>
    <scope>NUCLEOTIDE SEQUENCE [LARGE SCALE GENOMIC DNA]</scope>
    <source>
        <strain evidence="4">IBT 19404</strain>
    </source>
</reference>
<feature type="compositionally biased region" description="Low complexity" evidence="1">
    <location>
        <begin position="160"/>
        <end position="175"/>
    </location>
</feature>
<proteinExistence type="predicted"/>
<feature type="compositionally biased region" description="Gly residues" evidence="1">
    <location>
        <begin position="214"/>
        <end position="223"/>
    </location>
</feature>
<dbReference type="Proteomes" id="UP000235023">
    <property type="component" value="Unassembled WGS sequence"/>
</dbReference>
<evidence type="ECO:0000256" key="1">
    <source>
        <dbReference type="SAM" id="MobiDB-lite"/>
    </source>
</evidence>
<feature type="region of interest" description="Disordered" evidence="1">
    <location>
        <begin position="155"/>
        <end position="223"/>
    </location>
</feature>
<evidence type="ECO:0000259" key="2">
    <source>
        <dbReference type="Pfam" id="PF22799"/>
    </source>
</evidence>
<sequence>MKNFANIAAFAAGAHALVGRDNTCCFHMSATGGASGSIGQLDDGQNRIGGGLSEAQFCIDSNGGIVDANGRGCIVTGATTQFQCDLNKPPTPGFSINSKGQLTYENSEAFVACETGMNGGLNLYTTESEDVTMCQDIVLMADTCSGTGAGLGVGAGGGSSSAVPSGPATSSVSLVPGGGAGGGASTPSVPGAGATSAPHVPGGGASTPSVPQVPGGGATSAPH</sequence>
<keyword evidence="4" id="KW-1185">Reference proteome</keyword>
<feature type="non-terminal residue" evidence="3">
    <location>
        <position position="223"/>
    </location>
</feature>